<gene>
    <name evidence="11" type="ORF">TEA_017497</name>
</gene>
<dbReference type="SUPFAM" id="SSF51419">
    <property type="entry name" value="PLP-binding barrel"/>
    <property type="match status" value="1"/>
</dbReference>
<feature type="domain" description="Orn/DAP/Arg decarboxylase 2 N-terminal" evidence="10">
    <location>
        <begin position="66"/>
        <end position="300"/>
    </location>
</feature>
<accession>A0A4V3WKG9</accession>
<dbReference type="InterPro" id="IPR000183">
    <property type="entry name" value="Orn/DAP/Arg_de-COase"/>
</dbReference>
<dbReference type="FunFam" id="3.20.20.10:FF:000005">
    <property type="entry name" value="Ornithine decarboxylase"/>
    <property type="match status" value="1"/>
</dbReference>
<evidence type="ECO:0000256" key="9">
    <source>
        <dbReference type="PIRSR" id="PIRSR600183-50"/>
    </source>
</evidence>
<evidence type="ECO:0000256" key="2">
    <source>
        <dbReference type="ARBA" id="ARBA00008872"/>
    </source>
</evidence>
<evidence type="ECO:0000256" key="1">
    <source>
        <dbReference type="ARBA" id="ARBA00001933"/>
    </source>
</evidence>
<comment type="similarity">
    <text evidence="2">Belongs to the Orn/Lys/Arg decarboxylase class-II family.</text>
</comment>
<comment type="pathway">
    <text evidence="5">Amine and polyamine biosynthesis; putrescine biosynthesis via L-ornithine pathway; putrescine from L-ornithine: step 1/1.</text>
</comment>
<dbReference type="Gene3D" id="2.40.37.10">
    <property type="entry name" value="Lyase, Ornithine Decarboxylase, Chain A, domain 1"/>
    <property type="match status" value="1"/>
</dbReference>
<evidence type="ECO:0000256" key="8">
    <source>
        <dbReference type="ARBA" id="ARBA00049127"/>
    </source>
</evidence>
<comment type="caution">
    <text evidence="11">The sequence shown here is derived from an EMBL/GenBank/DDBJ whole genome shotgun (WGS) entry which is preliminary data.</text>
</comment>
<proteinExistence type="inferred from homology"/>
<dbReference type="InterPro" id="IPR022653">
    <property type="entry name" value="De-COase2_pyr-phos_BS"/>
</dbReference>
<dbReference type="InterPro" id="IPR002433">
    <property type="entry name" value="Orn_de-COase"/>
</dbReference>
<dbReference type="GO" id="GO:0005737">
    <property type="term" value="C:cytoplasm"/>
    <property type="evidence" value="ECO:0007669"/>
    <property type="project" value="TreeGrafter"/>
</dbReference>
<dbReference type="PRINTS" id="PR01179">
    <property type="entry name" value="ODADCRBXLASE"/>
</dbReference>
<dbReference type="PANTHER" id="PTHR11482:SF63">
    <property type="entry name" value="ORNITHINE DECARBOXYLASE"/>
    <property type="match status" value="1"/>
</dbReference>
<dbReference type="PANTHER" id="PTHR11482">
    <property type="entry name" value="ARGININE/DIAMINOPIMELATE/ORNITHINE DECARBOXYLASE"/>
    <property type="match status" value="1"/>
</dbReference>
<dbReference type="InterPro" id="IPR022644">
    <property type="entry name" value="De-COase2_N"/>
</dbReference>
<keyword evidence="12" id="KW-1185">Reference proteome</keyword>
<dbReference type="EMBL" id="SDRB02011573">
    <property type="protein sequence ID" value="THG00837.1"/>
    <property type="molecule type" value="Genomic_DNA"/>
</dbReference>
<dbReference type="InterPro" id="IPR009006">
    <property type="entry name" value="Ala_racemase/Decarboxylase_C"/>
</dbReference>
<sequence length="429" mass="46975">MAFSQRIDMEIMSSTLTTTTLEAPLPASTLKGNDIIHNISRDRLMDLIHSISENQETPQPFYLLDLGTVERLMHSWKHSLPTTKPFYAVKCNPNPALLAALALLGANFDCASQAEIETILGLGVSPDRILYANPCKAVSHIKYAASVGVNLTTFDSKGEIEKIKQWHPKCALLLRIKIANDHTSWRPLGTKFGALSDEILPLLSEAHLSGLKVEGVSFHVGSKASDSAIYRDAIAAARDVFEAASKLGMPSMQVLNIGGGFKDNSLFSEIGKTVNEAIKDMEAAATAPLSVMAEPGRFFAETVFTLVTNVFGKRVRGDRREYWIENGIYGAFNPTAYDRSFMAFKPLLLSDHRSKEDEDSCGMLWPSTIFGPTCDAMDVVATDCKLPELQVNDLVVFYNMGAYTASAGTKFNGFDTLSTPTHLAYTRLS</sequence>
<dbReference type="EC" id="4.1.1.17" evidence="6"/>
<comment type="catalytic activity">
    <reaction evidence="8">
        <text>L-ornithine + H(+) = putrescine + CO2</text>
        <dbReference type="Rhea" id="RHEA:22964"/>
        <dbReference type="ChEBI" id="CHEBI:15378"/>
        <dbReference type="ChEBI" id="CHEBI:16526"/>
        <dbReference type="ChEBI" id="CHEBI:46911"/>
        <dbReference type="ChEBI" id="CHEBI:326268"/>
        <dbReference type="EC" id="4.1.1.17"/>
    </reaction>
</comment>
<feature type="active site" description="Proton donor" evidence="9">
    <location>
        <position position="374"/>
    </location>
</feature>
<evidence type="ECO:0000256" key="4">
    <source>
        <dbReference type="ARBA" id="ARBA00023239"/>
    </source>
</evidence>
<protein>
    <recommendedName>
        <fullName evidence="6">ornithine decarboxylase</fullName>
        <ecNumber evidence="6">4.1.1.17</ecNumber>
    </recommendedName>
</protein>
<feature type="modified residue" description="N6-(pyridoxal phosphate)lysine" evidence="9">
    <location>
        <position position="90"/>
    </location>
</feature>
<evidence type="ECO:0000313" key="11">
    <source>
        <dbReference type="EMBL" id="THG00837.1"/>
    </source>
</evidence>
<comment type="subunit">
    <text evidence="7">Homodimer. Only the dimer is catalytically active, as the active sites are constructed of residues from both monomers.</text>
</comment>
<dbReference type="Pfam" id="PF02784">
    <property type="entry name" value="Orn_Arg_deC_N"/>
    <property type="match status" value="1"/>
</dbReference>
<dbReference type="UniPathway" id="UPA00535">
    <property type="reaction ID" value="UER00288"/>
</dbReference>
<dbReference type="GO" id="GO:0004586">
    <property type="term" value="F:ornithine decarboxylase activity"/>
    <property type="evidence" value="ECO:0007669"/>
    <property type="project" value="UniProtKB-EC"/>
</dbReference>
<dbReference type="GO" id="GO:0033387">
    <property type="term" value="P:putrescine biosynthetic process from arginine, via ornithine"/>
    <property type="evidence" value="ECO:0007669"/>
    <property type="project" value="UniProtKB-UniPathway"/>
</dbReference>
<comment type="cofactor">
    <cofactor evidence="1 9">
        <name>pyridoxal 5'-phosphate</name>
        <dbReference type="ChEBI" id="CHEBI:597326"/>
    </cofactor>
</comment>
<organism evidence="11 12">
    <name type="scientific">Camellia sinensis var. sinensis</name>
    <name type="common">China tea</name>
    <dbReference type="NCBI Taxonomy" id="542762"/>
    <lineage>
        <taxon>Eukaryota</taxon>
        <taxon>Viridiplantae</taxon>
        <taxon>Streptophyta</taxon>
        <taxon>Embryophyta</taxon>
        <taxon>Tracheophyta</taxon>
        <taxon>Spermatophyta</taxon>
        <taxon>Magnoliopsida</taxon>
        <taxon>eudicotyledons</taxon>
        <taxon>Gunneridae</taxon>
        <taxon>Pentapetalae</taxon>
        <taxon>asterids</taxon>
        <taxon>Ericales</taxon>
        <taxon>Theaceae</taxon>
        <taxon>Camellia</taxon>
    </lineage>
</organism>
<dbReference type="InterPro" id="IPR029066">
    <property type="entry name" value="PLP-binding_barrel"/>
</dbReference>
<dbReference type="Gene3D" id="3.20.20.10">
    <property type="entry name" value="Alanine racemase"/>
    <property type="match status" value="1"/>
</dbReference>
<reference evidence="11 12" key="1">
    <citation type="journal article" date="2018" name="Proc. Natl. Acad. Sci. U.S.A.">
        <title>Draft genome sequence of Camellia sinensis var. sinensis provides insights into the evolution of the tea genome and tea quality.</title>
        <authorList>
            <person name="Wei C."/>
            <person name="Yang H."/>
            <person name="Wang S."/>
            <person name="Zhao J."/>
            <person name="Liu C."/>
            <person name="Gao L."/>
            <person name="Xia E."/>
            <person name="Lu Y."/>
            <person name="Tai Y."/>
            <person name="She G."/>
            <person name="Sun J."/>
            <person name="Cao H."/>
            <person name="Tong W."/>
            <person name="Gao Q."/>
            <person name="Li Y."/>
            <person name="Deng W."/>
            <person name="Jiang X."/>
            <person name="Wang W."/>
            <person name="Chen Q."/>
            <person name="Zhang S."/>
            <person name="Li H."/>
            <person name="Wu J."/>
            <person name="Wang P."/>
            <person name="Li P."/>
            <person name="Shi C."/>
            <person name="Zheng F."/>
            <person name="Jian J."/>
            <person name="Huang B."/>
            <person name="Shan D."/>
            <person name="Shi M."/>
            <person name="Fang C."/>
            <person name="Yue Y."/>
            <person name="Li F."/>
            <person name="Li D."/>
            <person name="Wei S."/>
            <person name="Han B."/>
            <person name="Jiang C."/>
            <person name="Yin Y."/>
            <person name="Xia T."/>
            <person name="Zhang Z."/>
            <person name="Bennetzen J.L."/>
            <person name="Zhao S."/>
            <person name="Wan X."/>
        </authorList>
    </citation>
    <scope>NUCLEOTIDE SEQUENCE [LARGE SCALE GENOMIC DNA]</scope>
    <source>
        <strain evidence="12">cv. Shuchazao</strain>
        <tissue evidence="11">Leaf</tissue>
    </source>
</reference>
<dbReference type="PROSITE" id="PS00878">
    <property type="entry name" value="ODR_DC_2_1"/>
    <property type="match status" value="1"/>
</dbReference>
<evidence type="ECO:0000256" key="3">
    <source>
        <dbReference type="ARBA" id="ARBA00022898"/>
    </source>
</evidence>
<dbReference type="STRING" id="542762.A0A4V3WKG9"/>
<evidence type="ECO:0000256" key="7">
    <source>
        <dbReference type="ARBA" id="ARBA00046672"/>
    </source>
</evidence>
<evidence type="ECO:0000256" key="6">
    <source>
        <dbReference type="ARBA" id="ARBA00034138"/>
    </source>
</evidence>
<evidence type="ECO:0000313" key="12">
    <source>
        <dbReference type="Proteomes" id="UP000306102"/>
    </source>
</evidence>
<keyword evidence="4" id="KW-0456">Lyase</keyword>
<dbReference type="SUPFAM" id="SSF50621">
    <property type="entry name" value="Alanine racemase C-terminal domain-like"/>
    <property type="match status" value="1"/>
</dbReference>
<dbReference type="AlphaFoldDB" id="A0A4V3WKG9"/>
<dbReference type="PRINTS" id="PR01182">
    <property type="entry name" value="ORNDCRBXLASE"/>
</dbReference>
<name>A0A4V3WKG9_CAMSN</name>
<evidence type="ECO:0000259" key="10">
    <source>
        <dbReference type="Pfam" id="PF02784"/>
    </source>
</evidence>
<keyword evidence="3 9" id="KW-0663">Pyridoxal phosphate</keyword>
<dbReference type="Proteomes" id="UP000306102">
    <property type="component" value="Unassembled WGS sequence"/>
</dbReference>
<dbReference type="CDD" id="cd00622">
    <property type="entry name" value="PLPDE_III_ODC"/>
    <property type="match status" value="1"/>
</dbReference>
<evidence type="ECO:0000256" key="5">
    <source>
        <dbReference type="ARBA" id="ARBA00034115"/>
    </source>
</evidence>